<dbReference type="PANTHER" id="PTHR31964:SF113">
    <property type="entry name" value="USPA DOMAIN-CONTAINING PROTEIN"/>
    <property type="match status" value="1"/>
</dbReference>
<dbReference type="InterPro" id="IPR006016">
    <property type="entry name" value="UspA"/>
</dbReference>
<name>A0ABW0YZ64_9ACTN</name>
<gene>
    <name evidence="3" type="ORF">ACFP1Z_12270</name>
</gene>
<proteinExistence type="inferred from homology"/>
<evidence type="ECO:0000259" key="2">
    <source>
        <dbReference type="Pfam" id="PF00582"/>
    </source>
</evidence>
<dbReference type="InterPro" id="IPR006015">
    <property type="entry name" value="Universal_stress_UspA"/>
</dbReference>
<reference evidence="4" key="1">
    <citation type="journal article" date="2019" name="Int. J. Syst. Evol. Microbiol.">
        <title>The Global Catalogue of Microorganisms (GCM) 10K type strain sequencing project: providing services to taxonomists for standard genome sequencing and annotation.</title>
        <authorList>
            <consortium name="The Broad Institute Genomics Platform"/>
            <consortium name="The Broad Institute Genome Sequencing Center for Infectious Disease"/>
            <person name="Wu L."/>
            <person name="Ma J."/>
        </authorList>
    </citation>
    <scope>NUCLEOTIDE SEQUENCE [LARGE SCALE GENOMIC DNA]</scope>
    <source>
        <strain evidence="4">CGMCC 4.7304</strain>
    </source>
</reference>
<comment type="caution">
    <text evidence="3">The sequence shown here is derived from an EMBL/GenBank/DDBJ whole genome shotgun (WGS) entry which is preliminary data.</text>
</comment>
<keyword evidence="4" id="KW-1185">Reference proteome</keyword>
<dbReference type="EMBL" id="JBHSPB010000006">
    <property type="protein sequence ID" value="MFC5720943.1"/>
    <property type="molecule type" value="Genomic_DNA"/>
</dbReference>
<comment type="similarity">
    <text evidence="1">Belongs to the universal stress protein A family.</text>
</comment>
<dbReference type="Proteomes" id="UP001596083">
    <property type="component" value="Unassembled WGS sequence"/>
</dbReference>
<feature type="domain" description="UspA" evidence="2">
    <location>
        <begin position="9"/>
        <end position="146"/>
    </location>
</feature>
<dbReference type="Gene3D" id="3.40.50.620">
    <property type="entry name" value="HUPs"/>
    <property type="match status" value="1"/>
</dbReference>
<dbReference type="PRINTS" id="PR01438">
    <property type="entry name" value="UNVRSLSTRESS"/>
</dbReference>
<dbReference type="CDD" id="cd00293">
    <property type="entry name" value="USP-like"/>
    <property type="match status" value="1"/>
</dbReference>
<evidence type="ECO:0000313" key="3">
    <source>
        <dbReference type="EMBL" id="MFC5720943.1"/>
    </source>
</evidence>
<evidence type="ECO:0000256" key="1">
    <source>
        <dbReference type="ARBA" id="ARBA00008791"/>
    </source>
</evidence>
<dbReference type="PANTHER" id="PTHR31964">
    <property type="entry name" value="ADENINE NUCLEOTIDE ALPHA HYDROLASES-LIKE SUPERFAMILY PROTEIN"/>
    <property type="match status" value="1"/>
</dbReference>
<evidence type="ECO:0000313" key="4">
    <source>
        <dbReference type="Proteomes" id="UP001596083"/>
    </source>
</evidence>
<protein>
    <submittedName>
        <fullName evidence="3">Universal stress protein</fullName>
    </submittedName>
</protein>
<dbReference type="SUPFAM" id="SSF52402">
    <property type="entry name" value="Adenine nucleotide alpha hydrolases-like"/>
    <property type="match status" value="1"/>
</dbReference>
<organism evidence="3 4">
    <name type="scientific">Streptomyces gamaensis</name>
    <dbReference type="NCBI Taxonomy" id="1763542"/>
    <lineage>
        <taxon>Bacteria</taxon>
        <taxon>Bacillati</taxon>
        <taxon>Actinomycetota</taxon>
        <taxon>Actinomycetes</taxon>
        <taxon>Kitasatosporales</taxon>
        <taxon>Streptomycetaceae</taxon>
        <taxon>Streptomyces</taxon>
    </lineage>
</organism>
<sequence length="150" mass="15917">MSEQQQKTERIVVGVDGSDSSKEALRWALRQAGLTGATVDAVMAWQFPPYVGALGWLPPTGDFQPEEIARQVLTETVEEVVGTRPGARVRTVVEHGTAPDVLLRHARSAALLVVGSRGHGGFTEALLGSVGQHCVQHAPCPVVVVRGPHG</sequence>
<accession>A0ABW0YZ64</accession>
<dbReference type="RefSeq" id="WP_390316138.1">
    <property type="nucleotide sequence ID" value="NZ_JBHSPB010000006.1"/>
</dbReference>
<dbReference type="InterPro" id="IPR014729">
    <property type="entry name" value="Rossmann-like_a/b/a_fold"/>
</dbReference>
<dbReference type="Pfam" id="PF00582">
    <property type="entry name" value="Usp"/>
    <property type="match status" value="1"/>
</dbReference>